<evidence type="ECO:0000313" key="1">
    <source>
        <dbReference type="EMBL" id="GHC58114.1"/>
    </source>
</evidence>
<evidence type="ECO:0000313" key="2">
    <source>
        <dbReference type="Proteomes" id="UP000638981"/>
    </source>
</evidence>
<protein>
    <submittedName>
        <fullName evidence="1">DNA alkylation repair protein</fullName>
    </submittedName>
</protein>
<dbReference type="Pfam" id="PF08713">
    <property type="entry name" value="DNA_alkylation"/>
    <property type="match status" value="1"/>
</dbReference>
<accession>A0A918TQG0</accession>
<dbReference type="RefSeq" id="WP_189411726.1">
    <property type="nucleotide sequence ID" value="NZ_BMYJ01000006.1"/>
</dbReference>
<name>A0A918TQG0_9RHOB</name>
<dbReference type="Proteomes" id="UP000638981">
    <property type="component" value="Unassembled WGS sequence"/>
</dbReference>
<comment type="caution">
    <text evidence="1">The sequence shown here is derived from an EMBL/GenBank/DDBJ whole genome shotgun (WGS) entry which is preliminary data.</text>
</comment>
<dbReference type="SUPFAM" id="SSF48371">
    <property type="entry name" value="ARM repeat"/>
    <property type="match status" value="1"/>
</dbReference>
<sequence length="223" mass="25437">MNASDILQRLADLGDAQKAQEMAAYHKADRPYDGIALPDLDPLLAELRPLPVETRVDLAADLWASNRHEAMILAAKMLTQARMNPDQAVWDLISGWVPGFDAWAIADHACKAGERRLVADPARLDQVEGWLNHETMWVRRAALVMTLPWTKQNHPSEDEIAVRDRVLDWCVFLAPDRDWFIQKAIAWWLRELSKHDPEHVRGFLAEHGESLKKFARVEAGRLL</sequence>
<dbReference type="EMBL" id="BMYJ01000006">
    <property type="protein sequence ID" value="GHC58114.1"/>
    <property type="molecule type" value="Genomic_DNA"/>
</dbReference>
<reference evidence="1" key="2">
    <citation type="submission" date="2020-09" db="EMBL/GenBank/DDBJ databases">
        <authorList>
            <person name="Sun Q."/>
            <person name="Kim S."/>
        </authorList>
    </citation>
    <scope>NUCLEOTIDE SEQUENCE</scope>
    <source>
        <strain evidence="1">KCTC 23310</strain>
    </source>
</reference>
<reference evidence="1" key="1">
    <citation type="journal article" date="2014" name="Int. J. Syst. Evol. Microbiol.">
        <title>Complete genome sequence of Corynebacterium casei LMG S-19264T (=DSM 44701T), isolated from a smear-ripened cheese.</title>
        <authorList>
            <consortium name="US DOE Joint Genome Institute (JGI-PGF)"/>
            <person name="Walter F."/>
            <person name="Albersmeier A."/>
            <person name="Kalinowski J."/>
            <person name="Ruckert C."/>
        </authorList>
    </citation>
    <scope>NUCLEOTIDE SEQUENCE</scope>
    <source>
        <strain evidence="1">KCTC 23310</strain>
    </source>
</reference>
<dbReference type="InterPro" id="IPR014825">
    <property type="entry name" value="DNA_alkylation"/>
</dbReference>
<dbReference type="Gene3D" id="1.25.10.90">
    <property type="match status" value="1"/>
</dbReference>
<dbReference type="PANTHER" id="PTHR34070:SF1">
    <property type="entry name" value="DNA ALKYLATION REPAIR PROTEIN"/>
    <property type="match status" value="1"/>
</dbReference>
<keyword evidence="2" id="KW-1185">Reference proteome</keyword>
<organism evidence="1 2">
    <name type="scientific">Neogemmobacter tilapiae</name>
    <dbReference type="NCBI Taxonomy" id="875041"/>
    <lineage>
        <taxon>Bacteria</taxon>
        <taxon>Pseudomonadati</taxon>
        <taxon>Pseudomonadota</taxon>
        <taxon>Alphaproteobacteria</taxon>
        <taxon>Rhodobacterales</taxon>
        <taxon>Paracoccaceae</taxon>
        <taxon>Neogemmobacter</taxon>
    </lineage>
</organism>
<gene>
    <name evidence="1" type="ORF">GCM10007315_22090</name>
</gene>
<dbReference type="CDD" id="cd06561">
    <property type="entry name" value="AlkD_like"/>
    <property type="match status" value="1"/>
</dbReference>
<dbReference type="PANTHER" id="PTHR34070">
    <property type="entry name" value="ARMADILLO-TYPE FOLD"/>
    <property type="match status" value="1"/>
</dbReference>
<dbReference type="AlphaFoldDB" id="A0A918TQG0"/>
<proteinExistence type="predicted"/>
<dbReference type="InterPro" id="IPR016024">
    <property type="entry name" value="ARM-type_fold"/>
</dbReference>